<dbReference type="OrthoDB" id="10002170at2759"/>
<dbReference type="InterPro" id="IPR036167">
    <property type="entry name" value="tRNA_intron_Endo_cat-like_sf"/>
</dbReference>
<dbReference type="PANTHER" id="PTHR28582">
    <property type="entry name" value="TRNA-SPLICING ENDONUCLEASE SUBUNIT SEN15"/>
    <property type="match status" value="1"/>
</dbReference>
<dbReference type="GO" id="GO:0006388">
    <property type="term" value="P:tRNA splicing, via endonucleolytic cleavage and ligation"/>
    <property type="evidence" value="ECO:0007669"/>
    <property type="project" value="InterPro"/>
</dbReference>
<keyword evidence="2" id="KW-0819">tRNA processing</keyword>
<organism evidence="4 5">
    <name type="scientific">Steccherinum ochraceum</name>
    <dbReference type="NCBI Taxonomy" id="92696"/>
    <lineage>
        <taxon>Eukaryota</taxon>
        <taxon>Fungi</taxon>
        <taxon>Dikarya</taxon>
        <taxon>Basidiomycota</taxon>
        <taxon>Agaricomycotina</taxon>
        <taxon>Agaricomycetes</taxon>
        <taxon>Polyporales</taxon>
        <taxon>Steccherinaceae</taxon>
        <taxon>Steccherinum</taxon>
    </lineage>
</organism>
<dbReference type="Pfam" id="PF09631">
    <property type="entry name" value="Sen15"/>
    <property type="match status" value="1"/>
</dbReference>
<evidence type="ECO:0000259" key="3">
    <source>
        <dbReference type="Pfam" id="PF09631"/>
    </source>
</evidence>
<dbReference type="Proteomes" id="UP000292702">
    <property type="component" value="Unassembled WGS sequence"/>
</dbReference>
<dbReference type="AlphaFoldDB" id="A0A4R0R5F0"/>
<protein>
    <recommendedName>
        <fullName evidence="3">tRNA-splicing endonuclease subunit Sen15 domain-containing protein</fullName>
    </recommendedName>
</protein>
<dbReference type="PANTHER" id="PTHR28582:SF1">
    <property type="entry name" value="TRNA-SPLICING ENDONUCLEASE SUBUNIT SEN15"/>
    <property type="match status" value="1"/>
</dbReference>
<dbReference type="EMBL" id="RWJN01000353">
    <property type="protein sequence ID" value="TCD62670.1"/>
    <property type="molecule type" value="Genomic_DNA"/>
</dbReference>
<comment type="similarity">
    <text evidence="1">Belongs to the SEN15 family.</text>
</comment>
<dbReference type="Gene3D" id="3.40.1350.10">
    <property type="match status" value="1"/>
</dbReference>
<dbReference type="GO" id="GO:0003676">
    <property type="term" value="F:nucleic acid binding"/>
    <property type="evidence" value="ECO:0007669"/>
    <property type="project" value="InterPro"/>
</dbReference>
<evidence type="ECO:0000313" key="5">
    <source>
        <dbReference type="Proteomes" id="UP000292702"/>
    </source>
</evidence>
<keyword evidence="5" id="KW-1185">Reference proteome</keyword>
<dbReference type="STRING" id="92696.A0A4R0R5F0"/>
<accession>A0A4R0R5F0</accession>
<evidence type="ECO:0000256" key="2">
    <source>
        <dbReference type="ARBA" id="ARBA00022694"/>
    </source>
</evidence>
<evidence type="ECO:0000256" key="1">
    <source>
        <dbReference type="ARBA" id="ARBA00006091"/>
    </source>
</evidence>
<sequence length="118" mass="13240">MESHPSYKALSEVLPKYPQSAGSCFQTFNDITLAQQWTDVEVIDLPVISRCAFRGRRPKMDPLLYVVPCSLAESLSVSWFNEAFEKLGKPDQVYLAINTPDSSIVYYKLTPGIVKPPV</sequence>
<evidence type="ECO:0000313" key="4">
    <source>
        <dbReference type="EMBL" id="TCD62670.1"/>
    </source>
</evidence>
<comment type="caution">
    <text evidence="4">The sequence shown here is derived from an EMBL/GenBank/DDBJ whole genome shotgun (WGS) entry which is preliminary data.</text>
</comment>
<reference evidence="4 5" key="1">
    <citation type="submission" date="2018-11" db="EMBL/GenBank/DDBJ databases">
        <title>Genome assembly of Steccherinum ochraceum LE-BIN_3174, the white-rot fungus of the Steccherinaceae family (The Residual Polyporoid clade, Polyporales, Basidiomycota).</title>
        <authorList>
            <person name="Fedorova T.V."/>
            <person name="Glazunova O.A."/>
            <person name="Landesman E.O."/>
            <person name="Moiseenko K.V."/>
            <person name="Psurtseva N.V."/>
            <person name="Savinova O.S."/>
            <person name="Shakhova N.V."/>
            <person name="Tyazhelova T.V."/>
            <person name="Vasina D.V."/>
        </authorList>
    </citation>
    <scope>NUCLEOTIDE SEQUENCE [LARGE SCALE GENOMIC DNA]</scope>
    <source>
        <strain evidence="4 5">LE-BIN_3174</strain>
    </source>
</reference>
<dbReference type="GO" id="GO:0005634">
    <property type="term" value="C:nucleus"/>
    <property type="evidence" value="ECO:0007669"/>
    <property type="project" value="UniProtKB-ARBA"/>
</dbReference>
<dbReference type="InterPro" id="IPR011856">
    <property type="entry name" value="tRNA_endonuc-like_dom_sf"/>
</dbReference>
<feature type="domain" description="tRNA-splicing endonuclease subunit Sen15" evidence="3">
    <location>
        <begin position="26"/>
        <end position="116"/>
    </location>
</feature>
<dbReference type="InterPro" id="IPR018593">
    <property type="entry name" value="tRNA-endonuc_su_Sen15"/>
</dbReference>
<gene>
    <name evidence="4" type="ORF">EIP91_006563</name>
</gene>
<name>A0A4R0R5F0_9APHY</name>
<dbReference type="SUPFAM" id="SSF53032">
    <property type="entry name" value="tRNA-intron endonuclease catalytic domain-like"/>
    <property type="match status" value="1"/>
</dbReference>
<proteinExistence type="inferred from homology"/>